<reference evidence="2" key="1">
    <citation type="submission" date="2022-11" db="UniProtKB">
        <authorList>
            <consortium name="WormBaseParasite"/>
        </authorList>
    </citation>
    <scope>IDENTIFICATION</scope>
</reference>
<evidence type="ECO:0000313" key="2">
    <source>
        <dbReference type="WBParaSite" id="ACRNAN_scaffold2114.g7045.t1"/>
    </source>
</evidence>
<dbReference type="Proteomes" id="UP000887540">
    <property type="component" value="Unplaced"/>
</dbReference>
<keyword evidence="1" id="KW-1185">Reference proteome</keyword>
<protein>
    <submittedName>
        <fullName evidence="2">Secreted protein</fullName>
    </submittedName>
</protein>
<evidence type="ECO:0000313" key="1">
    <source>
        <dbReference type="Proteomes" id="UP000887540"/>
    </source>
</evidence>
<dbReference type="WBParaSite" id="ACRNAN_scaffold2114.g7045.t1">
    <property type="protein sequence ID" value="ACRNAN_scaffold2114.g7045.t1"/>
    <property type="gene ID" value="ACRNAN_scaffold2114.g7045"/>
</dbReference>
<name>A0A914DBD6_9BILA</name>
<sequence>MRLCLVSRASVPFLPSSLLASASSVAGGDAPIVSKTRSTCLGKHSSIKSRVYEMDAATRTDNTCIDSDQ</sequence>
<accession>A0A914DBD6</accession>
<organism evidence="1 2">
    <name type="scientific">Acrobeloides nanus</name>
    <dbReference type="NCBI Taxonomy" id="290746"/>
    <lineage>
        <taxon>Eukaryota</taxon>
        <taxon>Metazoa</taxon>
        <taxon>Ecdysozoa</taxon>
        <taxon>Nematoda</taxon>
        <taxon>Chromadorea</taxon>
        <taxon>Rhabditida</taxon>
        <taxon>Tylenchina</taxon>
        <taxon>Cephalobomorpha</taxon>
        <taxon>Cephaloboidea</taxon>
        <taxon>Cephalobidae</taxon>
        <taxon>Acrobeloides</taxon>
    </lineage>
</organism>
<dbReference type="AlphaFoldDB" id="A0A914DBD6"/>
<proteinExistence type="predicted"/>